<dbReference type="GO" id="GO:0016787">
    <property type="term" value="F:hydrolase activity"/>
    <property type="evidence" value="ECO:0007669"/>
    <property type="project" value="UniProtKB-KW"/>
</dbReference>
<evidence type="ECO:0000256" key="7">
    <source>
        <dbReference type="ARBA" id="ARBA00022722"/>
    </source>
</evidence>
<protein>
    <recommendedName>
        <fullName evidence="2">Replication-associated protein</fullName>
    </recommendedName>
</protein>
<comment type="subcellular location">
    <subcellularLocation>
        <location evidence="1">Host nucleus</location>
    </subcellularLocation>
</comment>
<dbReference type="SUPFAM" id="SSF52540">
    <property type="entry name" value="P-loop containing nucleoside triphosphate hydrolases"/>
    <property type="match status" value="1"/>
</dbReference>
<keyword evidence="9" id="KW-0547">Nucleotide-binding</keyword>
<evidence type="ECO:0000256" key="10">
    <source>
        <dbReference type="ARBA" id="ARBA00022759"/>
    </source>
</evidence>
<keyword evidence="6" id="KW-0235">DNA replication</keyword>
<gene>
    <name evidence="16" type="primary">rep</name>
</gene>
<evidence type="ECO:0000313" key="17">
    <source>
        <dbReference type="Proteomes" id="UP001224606"/>
    </source>
</evidence>
<evidence type="ECO:0000256" key="9">
    <source>
        <dbReference type="ARBA" id="ARBA00022741"/>
    </source>
</evidence>
<dbReference type="GO" id="GO:0006260">
    <property type="term" value="P:DNA replication"/>
    <property type="evidence" value="ECO:0007669"/>
    <property type="project" value="UniProtKB-KW"/>
</dbReference>
<evidence type="ECO:0000256" key="1">
    <source>
        <dbReference type="ARBA" id="ARBA00004147"/>
    </source>
</evidence>
<keyword evidence="7" id="KW-0540">Nuclease</keyword>
<evidence type="ECO:0000259" key="15">
    <source>
        <dbReference type="PROSITE" id="PS52020"/>
    </source>
</evidence>
<keyword evidence="8" id="KW-0479">Metal-binding</keyword>
<evidence type="ECO:0000256" key="4">
    <source>
        <dbReference type="ARBA" id="ARBA00022679"/>
    </source>
</evidence>
<dbReference type="EMBL" id="MK433230">
    <property type="protein sequence ID" value="QCX35051.1"/>
    <property type="molecule type" value="Genomic_DNA"/>
</dbReference>
<feature type="region of interest" description="Disordered" evidence="14">
    <location>
        <begin position="1"/>
        <end position="20"/>
    </location>
</feature>
<dbReference type="GO" id="GO:0004519">
    <property type="term" value="F:endonuclease activity"/>
    <property type="evidence" value="ECO:0007669"/>
    <property type="project" value="UniProtKB-KW"/>
</dbReference>
<evidence type="ECO:0000256" key="6">
    <source>
        <dbReference type="ARBA" id="ARBA00022705"/>
    </source>
</evidence>
<dbReference type="Pfam" id="PF00799">
    <property type="entry name" value="Gemini_AL1"/>
    <property type="match status" value="1"/>
</dbReference>
<dbReference type="GO" id="GO:0003677">
    <property type="term" value="F:DNA binding"/>
    <property type="evidence" value="ECO:0007669"/>
    <property type="project" value="UniProtKB-KW"/>
</dbReference>
<dbReference type="Proteomes" id="UP001224606">
    <property type="component" value="Segment"/>
</dbReference>
<evidence type="ECO:0000256" key="14">
    <source>
        <dbReference type="SAM" id="MobiDB-lite"/>
    </source>
</evidence>
<dbReference type="GO" id="GO:0016779">
    <property type="term" value="F:nucleotidyltransferase activity"/>
    <property type="evidence" value="ECO:0007669"/>
    <property type="project" value="UniProtKB-KW"/>
</dbReference>
<dbReference type="InterPro" id="IPR049912">
    <property type="entry name" value="CRESS_DNA_REP"/>
</dbReference>
<evidence type="ECO:0000256" key="5">
    <source>
        <dbReference type="ARBA" id="ARBA00022695"/>
    </source>
</evidence>
<keyword evidence="3" id="KW-1048">Host nucleus</keyword>
<dbReference type="GO" id="GO:0000166">
    <property type="term" value="F:nucleotide binding"/>
    <property type="evidence" value="ECO:0007669"/>
    <property type="project" value="UniProtKB-KW"/>
</dbReference>
<dbReference type="GO" id="GO:0046872">
    <property type="term" value="F:metal ion binding"/>
    <property type="evidence" value="ECO:0007669"/>
    <property type="project" value="UniProtKB-KW"/>
</dbReference>
<keyword evidence="4" id="KW-0808">Transferase</keyword>
<evidence type="ECO:0000256" key="12">
    <source>
        <dbReference type="ARBA" id="ARBA00023124"/>
    </source>
</evidence>
<dbReference type="Gene3D" id="3.40.1310.20">
    <property type="match status" value="1"/>
</dbReference>
<reference evidence="16" key="1">
    <citation type="submission" date="2019-01" db="EMBL/GenBank/DDBJ databases">
        <title>Unraveling the ssDNA virome of the New Zealand blackfly.</title>
        <authorList>
            <person name="Kraberger S."/>
            <person name="Waits K."/>
            <person name="Fontenele R."/>
            <person name="Walters M."/>
            <person name="Varsani A."/>
        </authorList>
    </citation>
    <scope>NUCLEOTIDE SEQUENCE</scope>
    <source>
        <strain evidence="16">SF02_377</strain>
    </source>
</reference>
<feature type="domain" description="CRESS-DNA virus Rep endonuclease" evidence="15">
    <location>
        <begin position="24"/>
        <end position="126"/>
    </location>
</feature>
<dbReference type="PROSITE" id="PS52020">
    <property type="entry name" value="CRESS_DNA_REP"/>
    <property type="match status" value="1"/>
</dbReference>
<evidence type="ECO:0000256" key="2">
    <source>
        <dbReference type="ARBA" id="ARBA00014531"/>
    </source>
</evidence>
<accession>A0A4Y5QLU8</accession>
<keyword evidence="12" id="KW-0190">Covalent protein-DNA linkage</keyword>
<evidence type="ECO:0000256" key="13">
    <source>
        <dbReference type="ARBA" id="ARBA00023125"/>
    </source>
</evidence>
<dbReference type="GO" id="GO:0042025">
    <property type="term" value="C:host cell nucleus"/>
    <property type="evidence" value="ECO:0007669"/>
    <property type="project" value="UniProtKB-SubCell"/>
</dbReference>
<organism evidence="16 17">
    <name type="scientific">Blackfly DNA Virus 16</name>
    <dbReference type="NCBI Taxonomy" id="2586179"/>
    <lineage>
        <taxon>Viruses</taxon>
        <taxon>Monodnaviria</taxon>
        <taxon>Shotokuvirae</taxon>
        <taxon>Cressdnaviricota</taxon>
        <taxon>Repensiviricetes</taxon>
        <taxon>Geplafuvirales</taxon>
        <taxon>Geplanaviridae</taxon>
        <taxon>Diffindovirus</taxon>
        <taxon>Diffindovirus austrosis</taxon>
    </lineage>
</organism>
<evidence type="ECO:0000256" key="3">
    <source>
        <dbReference type="ARBA" id="ARBA00022562"/>
    </source>
</evidence>
<keyword evidence="13" id="KW-0238">DNA-binding</keyword>
<evidence type="ECO:0000256" key="11">
    <source>
        <dbReference type="ARBA" id="ARBA00022801"/>
    </source>
</evidence>
<sequence>MSQTSESREDPRVYSRTPPPGGFRIQAKRLFLTYPQSDFDLDVFLLWLDDKFHVDKAVACKELHQTGEHHVHATVEFTRKISTRNAAHFDYRGRHPNVGATRNWGASVNYLRMDSVEIRYFKCTAEDAIMGNAESPAQTAAEVCRAAANHIEWMLYCMQKRIPFGYSKALWDAIHDQHVPTYTANIALPEQVTSLHIRALRWVDDYRAVVLCGPSGIGKTSWALANAPTPFLYVTDPDDLRAFDPLLHQAIVFDEVRCTGAWVDGKIKGQWPLTQQIKLCTYDTPVSIRCRYANAKIPARVPKIFTCTDSYMFTRDAQIERRIQLINLYVDKANDELWFL</sequence>
<evidence type="ECO:0000313" key="16">
    <source>
        <dbReference type="EMBL" id="QCX35051.1"/>
    </source>
</evidence>
<dbReference type="SUPFAM" id="SSF55464">
    <property type="entry name" value="Origin of replication-binding domain, RBD-like"/>
    <property type="match status" value="1"/>
</dbReference>
<evidence type="ECO:0000256" key="8">
    <source>
        <dbReference type="ARBA" id="ARBA00022723"/>
    </source>
</evidence>
<keyword evidence="5" id="KW-0548">Nucleotidyltransferase</keyword>
<keyword evidence="11" id="KW-0378">Hydrolase</keyword>
<keyword evidence="17" id="KW-1185">Reference proteome</keyword>
<feature type="compositionally biased region" description="Basic and acidic residues" evidence="14">
    <location>
        <begin position="1"/>
        <end position="13"/>
    </location>
</feature>
<keyword evidence="10" id="KW-0255">Endonuclease</keyword>
<dbReference type="InterPro" id="IPR027417">
    <property type="entry name" value="P-loop_NTPase"/>
</dbReference>
<proteinExistence type="predicted"/>
<name>A0A4Y5QLU8_9VIRU</name>